<protein>
    <recommendedName>
        <fullName evidence="7">von Willebrand factor A domain-containing protein 8</fullName>
    </recommendedName>
</protein>
<dbReference type="Gene3D" id="3.40.50.410">
    <property type="entry name" value="von Willebrand factor, type A domain"/>
    <property type="match status" value="1"/>
</dbReference>
<evidence type="ECO:0000256" key="5">
    <source>
        <dbReference type="ARBA" id="ARBA00023128"/>
    </source>
</evidence>
<dbReference type="PhylomeDB" id="T1INA4"/>
<dbReference type="eggNOG" id="KOG1808">
    <property type="taxonomic scope" value="Eukaryota"/>
</dbReference>
<evidence type="ECO:0000256" key="2">
    <source>
        <dbReference type="ARBA" id="ARBA00022741"/>
    </source>
</evidence>
<evidence type="ECO:0000313" key="10">
    <source>
        <dbReference type="EnsemblMetazoa" id="SMAR002481-PA"/>
    </source>
</evidence>
<reference evidence="10" key="2">
    <citation type="submission" date="2015-02" db="UniProtKB">
        <authorList>
            <consortium name="EnsemblMetazoa"/>
        </authorList>
    </citation>
    <scope>IDENTIFICATION</scope>
</reference>
<dbReference type="PANTHER" id="PTHR21610">
    <property type="entry name" value="VON WILLEBRAND FACTOR A DOMAIN-CONTAINING PROTEIN 8"/>
    <property type="match status" value="1"/>
</dbReference>
<dbReference type="Proteomes" id="UP000014500">
    <property type="component" value="Unassembled WGS sequence"/>
</dbReference>
<feature type="domain" description="VWFA" evidence="9">
    <location>
        <begin position="1663"/>
        <end position="1819"/>
    </location>
</feature>
<evidence type="ECO:0000259" key="9">
    <source>
        <dbReference type="PROSITE" id="PS50234"/>
    </source>
</evidence>
<dbReference type="GO" id="GO:0005524">
    <property type="term" value="F:ATP binding"/>
    <property type="evidence" value="ECO:0007669"/>
    <property type="project" value="UniProtKB-KW"/>
</dbReference>
<keyword evidence="2" id="KW-0547">Nucleotide-binding</keyword>
<dbReference type="PANTHER" id="PTHR21610:SF9">
    <property type="entry name" value="VON WILLEBRAND FACTOR A DOMAIN-CONTAINING PROTEIN 8"/>
    <property type="match status" value="1"/>
</dbReference>
<dbReference type="Pfam" id="PF07728">
    <property type="entry name" value="AAA_5"/>
    <property type="match status" value="3"/>
</dbReference>
<dbReference type="PROSITE" id="PS50234">
    <property type="entry name" value="VWFA"/>
    <property type="match status" value="1"/>
</dbReference>
<dbReference type="FunFam" id="3.40.50.300:FF:000587">
    <property type="entry name" value="von Willebrand factor A domain containing 8"/>
    <property type="match status" value="1"/>
</dbReference>
<keyword evidence="5" id="KW-0496">Mitochondrion</keyword>
<evidence type="ECO:0000256" key="7">
    <source>
        <dbReference type="ARBA" id="ARBA00070377"/>
    </source>
</evidence>
<dbReference type="EMBL" id="JH431152">
    <property type="status" value="NOT_ANNOTATED_CDS"/>
    <property type="molecule type" value="Genomic_DNA"/>
</dbReference>
<reference evidence="11" key="1">
    <citation type="submission" date="2011-05" db="EMBL/GenBank/DDBJ databases">
        <authorList>
            <person name="Richards S.R."/>
            <person name="Qu J."/>
            <person name="Jiang H."/>
            <person name="Jhangiani S.N."/>
            <person name="Agravi P."/>
            <person name="Goodspeed R."/>
            <person name="Gross S."/>
            <person name="Mandapat C."/>
            <person name="Jackson L."/>
            <person name="Mathew T."/>
            <person name="Pu L."/>
            <person name="Thornton R."/>
            <person name="Saada N."/>
            <person name="Wilczek-Boney K.B."/>
            <person name="Lee S."/>
            <person name="Kovar C."/>
            <person name="Wu Y."/>
            <person name="Scherer S.E."/>
            <person name="Worley K.C."/>
            <person name="Muzny D.M."/>
            <person name="Gibbs R."/>
        </authorList>
    </citation>
    <scope>NUCLEOTIDE SEQUENCE</scope>
    <source>
        <strain evidence="11">Brora</strain>
    </source>
</reference>
<dbReference type="InterPro" id="IPR036465">
    <property type="entry name" value="vWFA_dom_sf"/>
</dbReference>
<evidence type="ECO:0000256" key="3">
    <source>
        <dbReference type="ARBA" id="ARBA00022840"/>
    </source>
</evidence>
<dbReference type="InterPro" id="IPR039891">
    <property type="entry name" value="VWA8"/>
</dbReference>
<dbReference type="InterPro" id="IPR011704">
    <property type="entry name" value="ATPase_dyneun-rel_AAA"/>
</dbReference>
<feature type="compositionally biased region" description="Basic and acidic residues" evidence="8">
    <location>
        <begin position="1498"/>
        <end position="1507"/>
    </location>
</feature>
<evidence type="ECO:0000256" key="4">
    <source>
        <dbReference type="ARBA" id="ARBA00022946"/>
    </source>
</evidence>
<dbReference type="SUPFAM" id="SSF52540">
    <property type="entry name" value="P-loop containing nucleoside triphosphate hydrolases"/>
    <property type="match status" value="3"/>
</dbReference>
<evidence type="ECO:0000313" key="11">
    <source>
        <dbReference type="Proteomes" id="UP000014500"/>
    </source>
</evidence>
<evidence type="ECO:0000256" key="6">
    <source>
        <dbReference type="ARBA" id="ARBA00055988"/>
    </source>
</evidence>
<dbReference type="Gene3D" id="3.40.50.300">
    <property type="entry name" value="P-loop containing nucleotide triphosphate hydrolases"/>
    <property type="match status" value="3"/>
</dbReference>
<feature type="region of interest" description="Disordered" evidence="8">
    <location>
        <begin position="1497"/>
        <end position="1521"/>
    </location>
</feature>
<keyword evidence="4" id="KW-0809">Transit peptide</keyword>
<keyword evidence="3" id="KW-0067">ATP-binding</keyword>
<name>T1INA4_STRMM</name>
<keyword evidence="11" id="KW-1185">Reference proteome</keyword>
<comment type="subcellular location">
    <subcellularLocation>
        <location evidence="1">Mitochondrion</location>
    </subcellularLocation>
</comment>
<evidence type="ECO:0000256" key="8">
    <source>
        <dbReference type="SAM" id="MobiDB-lite"/>
    </source>
</evidence>
<dbReference type="HOGENOM" id="CLU_001400_0_0_1"/>
<accession>T1INA4</accession>
<proteinExistence type="predicted"/>
<comment type="function">
    <text evidence="6">Exhibits ATPase activity in vitro.</text>
</comment>
<dbReference type="InterPro" id="IPR002035">
    <property type="entry name" value="VWF_A"/>
</dbReference>
<dbReference type="SUPFAM" id="SSF53300">
    <property type="entry name" value="vWA-like"/>
    <property type="match status" value="1"/>
</dbReference>
<dbReference type="FunFam" id="3.40.50.300:FF:000663">
    <property type="entry name" value="von Willebrand factor A domain containing 8"/>
    <property type="match status" value="1"/>
</dbReference>
<dbReference type="STRING" id="126957.T1INA4"/>
<dbReference type="GO" id="GO:0005739">
    <property type="term" value="C:mitochondrion"/>
    <property type="evidence" value="ECO:0007669"/>
    <property type="project" value="UniProtKB-SubCell"/>
</dbReference>
<sequence>MLRLDINKFSRLCNDRCIVLNEFLKNLSNPLRVFKTSTTVFSKNIKVKVGDVVLTSSLPKHPELVPVNYICKKSPQTILQHLRWIMQKDILKQDIFLIGPPGPLKRSLVMQYLELTKKEVEYISLSRDTTESDLKQRREIKNKSAHFIDQCAVRAAIEGRILVVEGIEKAERNVLPVLNNLLENREMQLEDGRFLMAPERYDKLLMEHSKEELDAWKLVRVSENFRVIALGLPVPRYQGNPLDPPLRSRFQARDINALPINEHLNFLRAINPNSSMENLVSFAYTMLSSESQSLSLPDFPVDQISSLLRILKSLPSVSFHDLIARLYPYNVFIGKEGQAAVGDTLKVTISVERGKKTKDILISNIEKNGESSADVLFQTPSGSVTVKVPAGRHPGNSQSSLDWFVSTNYHKQLLSQLMQSHLAKDFCIIGSKGCGKSALVSKFADMLNYEVEPVILYQDMTARDLIQQRSTTNEGDTIWKNMPLVTACLQGKIAVLDGLHRVNPGTLAIIHRLVHDRELQLFDGKRILRHDRYDRLKTEEKLTVTDLDAKGVLRMHPAFRLIALAEPPVIGSSTQQWLNPELLTLFFYHSMRPLSLAEETEVVCGRGSSDKMRDILKFTHAFRKTEDATLQSVATSLSVRQLMRIHKRLKKYPNENANELIQKACLSRFLPSLVKLSLNRQLQDYLEPSTNRIKVEDLHKAITSEVKDGVLRIGSVTTSVYKPEAKTKVPDVLFYDNAQHLSVMEDMLKDFLLGEHLLLVGNQGVGKNKIVDRFLHLLNRPREYIQLHRDTTVQTLTLQPTVRDGVIVYEDSPLVKAVKNGHVLVVDEADKAPTHVTCILKTLIESGEMILADGRRIVIGSADKNCTNIIPMHPDFRLIVLANRPGFPFLGNDFFSALGDIFSCHAVDNPSMDSEVEMLQKYGPNVPRHTLEKLVEAFSELRSMADEGLIAYPYSTREVVNIVKHLETYPNEGLATVVRNVFDFDPYDNETWDTLLKTLHKHGIPVGARATNVKLAKEFPMPDSKVVSTWELKKYSNSLDEFRVSYVRRNIQIKKPSFIQAQTIRLDREDARSLVFTEEQSRWNLPIDERNVVVDIAVTKSGDAAKDRIHIATANPISLYSMNTSARSVNFLDLYHLFQETRGGYRPRIKLACLGGNFSEHVLLHEEIANKLLLVDPIGGAIQKVETGTVLDIAGKEFVQRMRGIDKGFNQMCRQFSNENLVLFYEPNSDSIEALKIDENCSYTFDMPFKVKSFHPVSKEIWLIVDNQGQKYLLKDAFKLQENGSSGNTLKKINETSNQEISAISSNELRSFALSAALNQKITAPNRMFVNRAAYANVLVGFPDLSSNIELHSLPRPNDWDEKYAVQMKSEFLTEAGQIVTIVPNNYKPVSKDDSRQNSNFIEVVDFTSRKLRYVPLPPPERDSPFTSWINDISPVNTLSAKCSNDNIVTVDAGGTVRMWETGTENIERSIAQWKSLIGQEGKPIQVTIDETEVGDLSDPKHGKEDPLNAPHVGGDTWAGGTGGRSTAGLGGIGGPYRLDAGHDVHQVPDSVKNNVPKEVREAARAMGQKAFKERLKQIQMTEHDAALFENLNVNIQKQVQSLRVLLDSLQAKSKERRWLKHQTSGELDDMKLIEGLTGEKSIYKRRGDQDPEMGAPQEKPKRLRLLVDVSGSMYRFNGYDGRLHRMMEAALLVMQAFENYPAKFKYEIIGHSGEAHDIEFVKGEKLPENNKQKLDILKTMHAHAQFCMSGDNTLESTVNAINTFTDLEADERFVIVLSDANLERYGISAKVLARALTANPDVNAYAIFIGSLGDQAER</sequence>
<evidence type="ECO:0000256" key="1">
    <source>
        <dbReference type="ARBA" id="ARBA00004173"/>
    </source>
</evidence>
<dbReference type="GO" id="GO:0032991">
    <property type="term" value="C:protein-containing complex"/>
    <property type="evidence" value="ECO:0007669"/>
    <property type="project" value="UniProtKB-ARBA"/>
</dbReference>
<dbReference type="GO" id="GO:0016887">
    <property type="term" value="F:ATP hydrolysis activity"/>
    <property type="evidence" value="ECO:0007669"/>
    <property type="project" value="InterPro"/>
</dbReference>
<organism evidence="10 11">
    <name type="scientific">Strigamia maritima</name>
    <name type="common">European centipede</name>
    <name type="synonym">Geophilus maritimus</name>
    <dbReference type="NCBI Taxonomy" id="126957"/>
    <lineage>
        <taxon>Eukaryota</taxon>
        <taxon>Metazoa</taxon>
        <taxon>Ecdysozoa</taxon>
        <taxon>Arthropoda</taxon>
        <taxon>Myriapoda</taxon>
        <taxon>Chilopoda</taxon>
        <taxon>Pleurostigmophora</taxon>
        <taxon>Geophilomorpha</taxon>
        <taxon>Linotaeniidae</taxon>
        <taxon>Strigamia</taxon>
    </lineage>
</organism>
<dbReference type="EnsemblMetazoa" id="SMAR002481-RA">
    <property type="protein sequence ID" value="SMAR002481-PA"/>
    <property type="gene ID" value="SMAR002481"/>
</dbReference>
<dbReference type="OMA" id="GTHIVHP"/>
<dbReference type="InterPro" id="IPR027417">
    <property type="entry name" value="P-loop_NTPase"/>
</dbReference>